<comment type="caution">
    <text evidence="9">The sequence shown here is derived from an EMBL/GenBank/DDBJ whole genome shotgun (WGS) entry which is preliminary data.</text>
</comment>
<keyword evidence="4" id="KW-0997">Cell inner membrane</keyword>
<keyword evidence="3 8" id="KW-1003">Cell membrane</keyword>
<evidence type="ECO:0000256" key="6">
    <source>
        <dbReference type="ARBA" id="ARBA00022989"/>
    </source>
</evidence>
<evidence type="ECO:0000256" key="8">
    <source>
        <dbReference type="HAMAP-Rule" id="MF_01101"/>
    </source>
</evidence>
<evidence type="ECO:0000256" key="5">
    <source>
        <dbReference type="ARBA" id="ARBA00022692"/>
    </source>
</evidence>
<dbReference type="Proteomes" id="UP000005519">
    <property type="component" value="Unassembled WGS sequence"/>
</dbReference>
<dbReference type="InterPro" id="IPR007334">
    <property type="entry name" value="UPF0208"/>
</dbReference>
<dbReference type="STRING" id="667128.HMPREF0621_1307"/>
<evidence type="ECO:0000256" key="2">
    <source>
        <dbReference type="ARBA" id="ARBA00009474"/>
    </source>
</evidence>
<sequence length="162" mass="18956">MVFLCLNFLFINEIIMYFFSTLKQGQHYLKTWPLESKLGMIFPENRIIKATLFAQKFMPFLAVFSVVWQQFYAKQEIAALAVAVITGLFALFIPIQGLYWLGKRAATKLSPESAVWFYQICERLKQVNEAVPLVKEQPTYQHLADVLKKAQRKLDSHFWQEL</sequence>
<gene>
    <name evidence="9" type="ORF">HMPREF0621_1307</name>
</gene>
<dbReference type="AlphaFoldDB" id="C9PQC5"/>
<organism evidence="9 10">
    <name type="scientific">Pasteurella dagmatis ATCC 43325</name>
    <dbReference type="NCBI Taxonomy" id="667128"/>
    <lineage>
        <taxon>Bacteria</taxon>
        <taxon>Pseudomonadati</taxon>
        <taxon>Pseudomonadota</taxon>
        <taxon>Gammaproteobacteria</taxon>
        <taxon>Pasteurellales</taxon>
        <taxon>Pasteurellaceae</taxon>
        <taxon>Pasteurella</taxon>
    </lineage>
</organism>
<feature type="transmembrane region" description="Helical" evidence="8">
    <location>
        <begin position="77"/>
        <end position="101"/>
    </location>
</feature>
<dbReference type="GO" id="GO:0005886">
    <property type="term" value="C:plasma membrane"/>
    <property type="evidence" value="ECO:0007669"/>
    <property type="project" value="UniProtKB-SubCell"/>
</dbReference>
<keyword evidence="10" id="KW-1185">Reference proteome</keyword>
<dbReference type="HAMAP" id="MF_01101">
    <property type="entry name" value="UPF0208"/>
    <property type="match status" value="1"/>
</dbReference>
<reference evidence="9 10" key="1">
    <citation type="submission" date="2009-10" db="EMBL/GenBank/DDBJ databases">
        <authorList>
            <person name="Muzny D."/>
            <person name="Qin X."/>
            <person name="Deng J."/>
            <person name="Jiang H."/>
            <person name="Liu Y."/>
            <person name="Qu J."/>
            <person name="Song X.-Z."/>
            <person name="Zhang L."/>
            <person name="Thornton R."/>
            <person name="Coyle M."/>
            <person name="Francisco L."/>
            <person name="Jackson L."/>
            <person name="Javaid M."/>
            <person name="Korchina V."/>
            <person name="Kovar C."/>
            <person name="Mata R."/>
            <person name="Mathew T."/>
            <person name="Ngo R."/>
            <person name="Nguyen L."/>
            <person name="Nguyen N."/>
            <person name="Okwuonu G."/>
            <person name="Ongeri F."/>
            <person name="Pham C."/>
            <person name="Simmons D."/>
            <person name="Wilczek-Boney K."/>
            <person name="Hale W."/>
            <person name="Jakkamsetti A."/>
            <person name="Pham P."/>
            <person name="Ruth R."/>
            <person name="San Lucas F."/>
            <person name="Warren J."/>
            <person name="Zhang J."/>
            <person name="Zhao Z."/>
            <person name="Zhou C."/>
            <person name="Zhu D."/>
            <person name="Lee S."/>
            <person name="Bess C."/>
            <person name="Blankenburg K."/>
            <person name="Forbes L."/>
            <person name="Fu Q."/>
            <person name="Gubbala S."/>
            <person name="Hirani K."/>
            <person name="Jayaseelan J.C."/>
            <person name="Lara F."/>
            <person name="Munidasa M."/>
            <person name="Palculict T."/>
            <person name="Patil S."/>
            <person name="Pu L.-L."/>
            <person name="Saada N."/>
            <person name="Tang L."/>
            <person name="Weissenberger G."/>
            <person name="Zhu Y."/>
            <person name="Hemphill L."/>
            <person name="Shang Y."/>
            <person name="Youmans B."/>
            <person name="Ayvaz T."/>
            <person name="Ross M."/>
            <person name="Santibanez J."/>
            <person name="Aqrawi P."/>
            <person name="Gross S."/>
            <person name="Joshi V."/>
            <person name="Fowler G."/>
            <person name="Nazareth L."/>
            <person name="Reid J."/>
            <person name="Worley K."/>
            <person name="Petrosino J."/>
            <person name="Highlander S."/>
            <person name="Gibbs R."/>
        </authorList>
    </citation>
    <scope>NUCLEOTIDE SEQUENCE [LARGE SCALE GENOMIC DNA]</scope>
    <source>
        <strain evidence="9 10">ATCC 43325</strain>
    </source>
</reference>
<proteinExistence type="inferred from homology"/>
<accession>C9PQC5</accession>
<dbReference type="NCBIfam" id="NF002493">
    <property type="entry name" value="PRK01816.1"/>
    <property type="match status" value="1"/>
</dbReference>
<comment type="similarity">
    <text evidence="2 8">Belongs to the UPF0208 family.</text>
</comment>
<keyword evidence="5 8" id="KW-0812">Transmembrane</keyword>
<evidence type="ECO:0000256" key="4">
    <source>
        <dbReference type="ARBA" id="ARBA00022519"/>
    </source>
</evidence>
<name>C9PQC5_9PAST</name>
<dbReference type="EMBL" id="ACZR01000013">
    <property type="protein sequence ID" value="EEX50236.1"/>
    <property type="molecule type" value="Genomic_DNA"/>
</dbReference>
<evidence type="ECO:0000256" key="3">
    <source>
        <dbReference type="ARBA" id="ARBA00022475"/>
    </source>
</evidence>
<protein>
    <recommendedName>
        <fullName evidence="8">UPF0208 membrane protein HMPREF0621_1307</fullName>
    </recommendedName>
</protein>
<dbReference type="HOGENOM" id="CLU_128746_0_0_6"/>
<comment type="caution">
    <text evidence="8">Lacks conserved residue(s) required for the propagation of feature annotation.</text>
</comment>
<evidence type="ECO:0000313" key="10">
    <source>
        <dbReference type="Proteomes" id="UP000005519"/>
    </source>
</evidence>
<evidence type="ECO:0000256" key="7">
    <source>
        <dbReference type="ARBA" id="ARBA00023136"/>
    </source>
</evidence>
<evidence type="ECO:0000313" key="9">
    <source>
        <dbReference type="EMBL" id="EEX50236.1"/>
    </source>
</evidence>
<dbReference type="Pfam" id="PF04217">
    <property type="entry name" value="DUF412"/>
    <property type="match status" value="1"/>
</dbReference>
<keyword evidence="7 8" id="KW-0472">Membrane</keyword>
<evidence type="ECO:0000256" key="1">
    <source>
        <dbReference type="ARBA" id="ARBA00004429"/>
    </source>
</evidence>
<keyword evidence="6 8" id="KW-1133">Transmembrane helix</keyword>
<comment type="subcellular location">
    <subcellularLocation>
        <location evidence="1">Cell inner membrane</location>
        <topology evidence="1">Multi-pass membrane protein</topology>
    </subcellularLocation>
    <subcellularLocation>
        <location evidence="8">Cell membrane</location>
        <topology evidence="8">Multi-pass membrane protein</topology>
    </subcellularLocation>
</comment>